<feature type="domain" description="Spindle assembly abnormal protein 6 N-terminal" evidence="8">
    <location>
        <begin position="21"/>
        <end position="152"/>
    </location>
</feature>
<feature type="compositionally biased region" description="Polar residues" evidence="7">
    <location>
        <begin position="604"/>
        <end position="627"/>
    </location>
</feature>
<protein>
    <recommendedName>
        <fullName evidence="8">Spindle assembly abnormal protein 6 N-terminal domain-containing protein</fullName>
    </recommendedName>
</protein>
<name>A0AAW1RJP8_9CHLO</name>
<feature type="compositionally biased region" description="Low complexity" evidence="7">
    <location>
        <begin position="628"/>
        <end position="644"/>
    </location>
</feature>
<accession>A0AAW1RJP8</accession>
<comment type="caution">
    <text evidence="9">The sequence shown here is derived from an EMBL/GenBank/DDBJ whole genome shotgun (WGS) entry which is preliminary data.</text>
</comment>
<dbReference type="AlphaFoldDB" id="A0AAW1RJP8"/>
<proteinExistence type="predicted"/>
<keyword evidence="10" id="KW-1185">Reference proteome</keyword>
<dbReference type="PANTHER" id="PTHR44281">
    <property type="entry name" value="SPINDLE ASSEMBLY ABNORMAL PROTEIN 6 HOMOLOG"/>
    <property type="match status" value="1"/>
</dbReference>
<comment type="subcellular location">
    <subcellularLocation>
        <location evidence="1">Cytoplasm</location>
        <location evidence="1">Cytoskeleton</location>
        <location evidence="1">Microtubule organizing center</location>
        <location evidence="1">Centrosome</location>
    </subcellularLocation>
</comment>
<keyword evidence="2" id="KW-0963">Cytoplasm</keyword>
<dbReference type="CDD" id="cd10142">
    <property type="entry name" value="HD_SAS6_N"/>
    <property type="match status" value="1"/>
</dbReference>
<evidence type="ECO:0000256" key="6">
    <source>
        <dbReference type="SAM" id="Coils"/>
    </source>
</evidence>
<dbReference type="InterPro" id="IPR032396">
    <property type="entry name" value="SAS-6_N"/>
</dbReference>
<dbReference type="SUPFAM" id="SSF90257">
    <property type="entry name" value="Myosin rod fragments"/>
    <property type="match status" value="1"/>
</dbReference>
<dbReference type="Proteomes" id="UP001438707">
    <property type="component" value="Unassembled WGS sequence"/>
</dbReference>
<sequence length="750" mass="82019">MTVVSSSTGWESFELQAASTLYWQTVPVRLQLGDREEATSQLTVRILSGVNRHNHNLRILRVLLSSEEDLQFLHVLEVTEEEFQCLKADQGILVDFGHFPGKIISLLQRCIECRDAETPRFQAVLQARGSDSVFKIVETNDFKQLPHIALAFRPGSDMAIKQFLAFRLSEMQARGDRLQEQLDLSEEECVSRGRQIDKVSGELAAEKDRHSRLAMEAAANSKSRDAAALQDKTQQLSQLKQQLDRERAELEQKCRDHIDSLSARNAELDSDNRQLRQHKYELDTKVSELTHRLGTAEGNLRSLEDESSRLRLQNQQLGRDRAEIDTEASDSRAKLQALTEKVQAQKEIIQEQNERNKDLEGIRQAFETRCNELREAGSGAEARAQEASSEVLKGNRIIERLSSEVRAGREKSRRKGAIISRQEEELLQRDRLLEEREKALHRVQHELDNLREDHTSAKEDKENLRSKLEESKQQLQGNEQMIRWLNNQVNEAQLQWSGPGMGPTPALPAPAGCTRQPLLPTRASDPTSQAPLPPFRSTFRSTAMQNLVPTSTAALASRSSLLTSAGLSSPLPGGVSRAAANPGFRSSGLTASSSFFPSHITSSATSNNLKPSSLPASASVQASQPDLTSSMTSKSGSFSSFPASGGPGSAHVQKYPCSGTIRNIHSAAPASTAAVGHKPAGIPAHIPSASPAANRKSAYGPGLLRLSSQLSGAGGVPSQLGQRFGTAVGMRTNNAAIEGNQASMAPPAQA</sequence>
<dbReference type="InterPro" id="IPR038558">
    <property type="entry name" value="SAS-6_N_sf"/>
</dbReference>
<dbReference type="PANTHER" id="PTHR44281:SF2">
    <property type="entry name" value="SPINDLE ASSEMBLY ABNORMAL PROTEIN 6 HOMOLOG"/>
    <property type="match status" value="1"/>
</dbReference>
<evidence type="ECO:0000256" key="2">
    <source>
        <dbReference type="ARBA" id="ARBA00022490"/>
    </source>
</evidence>
<evidence type="ECO:0000256" key="4">
    <source>
        <dbReference type="ARBA" id="ARBA00023212"/>
    </source>
</evidence>
<evidence type="ECO:0000256" key="7">
    <source>
        <dbReference type="SAM" id="MobiDB-lite"/>
    </source>
</evidence>
<evidence type="ECO:0000313" key="10">
    <source>
        <dbReference type="Proteomes" id="UP001438707"/>
    </source>
</evidence>
<evidence type="ECO:0000256" key="5">
    <source>
        <dbReference type="ARBA" id="ARBA00023306"/>
    </source>
</evidence>
<reference evidence="9 10" key="1">
    <citation type="journal article" date="2024" name="Nat. Commun.">
        <title>Phylogenomics reveals the evolutionary origins of lichenization in chlorophyte algae.</title>
        <authorList>
            <person name="Puginier C."/>
            <person name="Libourel C."/>
            <person name="Otte J."/>
            <person name="Skaloud P."/>
            <person name="Haon M."/>
            <person name="Grisel S."/>
            <person name="Petersen M."/>
            <person name="Berrin J.G."/>
            <person name="Delaux P.M."/>
            <person name="Dal Grande F."/>
            <person name="Keller J."/>
        </authorList>
    </citation>
    <scope>NUCLEOTIDE SEQUENCE [LARGE SCALE GENOMIC DNA]</scope>
    <source>
        <strain evidence="9 10">SAG 2145</strain>
    </source>
</reference>
<evidence type="ECO:0000313" key="9">
    <source>
        <dbReference type="EMBL" id="KAK9833691.1"/>
    </source>
</evidence>
<organism evidence="9 10">
    <name type="scientific">Apatococcus lobatus</name>
    <dbReference type="NCBI Taxonomy" id="904363"/>
    <lineage>
        <taxon>Eukaryota</taxon>
        <taxon>Viridiplantae</taxon>
        <taxon>Chlorophyta</taxon>
        <taxon>core chlorophytes</taxon>
        <taxon>Trebouxiophyceae</taxon>
        <taxon>Chlorellales</taxon>
        <taxon>Chlorellaceae</taxon>
        <taxon>Apatococcus</taxon>
    </lineage>
</organism>
<gene>
    <name evidence="9" type="ORF">WJX74_002885</name>
</gene>
<dbReference type="Pfam" id="PF16531">
    <property type="entry name" value="SAS-6_N"/>
    <property type="match status" value="1"/>
</dbReference>
<feature type="region of interest" description="Disordered" evidence="7">
    <location>
        <begin position="448"/>
        <end position="471"/>
    </location>
</feature>
<dbReference type="Gene3D" id="2.170.210.20">
    <property type="entry name" value="Spindle assembly abnormal protein 6, N-terminal domain"/>
    <property type="match status" value="1"/>
</dbReference>
<evidence type="ECO:0000256" key="3">
    <source>
        <dbReference type="ARBA" id="ARBA00023054"/>
    </source>
</evidence>
<feature type="coiled-coil region" evidence="6">
    <location>
        <begin position="226"/>
        <end position="376"/>
    </location>
</feature>
<evidence type="ECO:0000259" key="8">
    <source>
        <dbReference type="Pfam" id="PF16531"/>
    </source>
</evidence>
<dbReference type="EMBL" id="JALJOS010000010">
    <property type="protein sequence ID" value="KAK9833691.1"/>
    <property type="molecule type" value="Genomic_DNA"/>
</dbReference>
<evidence type="ECO:0000256" key="1">
    <source>
        <dbReference type="ARBA" id="ARBA00004300"/>
    </source>
</evidence>
<feature type="region of interest" description="Disordered" evidence="7">
    <location>
        <begin position="604"/>
        <end position="650"/>
    </location>
</feature>
<keyword evidence="3 6" id="KW-0175">Coiled coil</keyword>
<keyword evidence="5" id="KW-0131">Cell cycle</keyword>
<keyword evidence="4" id="KW-0206">Cytoskeleton</keyword>